<keyword evidence="1" id="KW-0472">Membrane</keyword>
<name>A0A0D8BWN2_GEOKU</name>
<keyword evidence="1" id="KW-0812">Transmembrane</keyword>
<feature type="transmembrane region" description="Helical" evidence="1">
    <location>
        <begin position="69"/>
        <end position="89"/>
    </location>
</feature>
<reference evidence="2 3" key="1">
    <citation type="submission" date="2015-01" db="EMBL/GenBank/DDBJ databases">
        <authorList>
            <person name="Filippidou S."/>
            <person name="Jeanneret N."/>
            <person name="Russel-Delif L."/>
            <person name="Junier T."/>
            <person name="Wunderlin T."/>
            <person name="Molina V."/>
            <person name="Johnson S.L."/>
            <person name="Davenport K.W."/>
            <person name="Chain P.S."/>
            <person name="Dorador C."/>
            <person name="Junier P."/>
        </authorList>
    </citation>
    <scope>NUCLEOTIDE SEQUENCE [LARGE SCALE GENOMIC DNA]</scope>
    <source>
        <strain evidence="2 3">Et7/4</strain>
    </source>
</reference>
<dbReference type="Pfam" id="PF04341">
    <property type="entry name" value="DUF485"/>
    <property type="match status" value="1"/>
</dbReference>
<feature type="transmembrane region" description="Helical" evidence="1">
    <location>
        <begin position="35"/>
        <end position="57"/>
    </location>
</feature>
<accession>A0A0D8BWN2</accession>
<dbReference type="InterPro" id="IPR007436">
    <property type="entry name" value="DUF485"/>
</dbReference>
<organism evidence="2 3">
    <name type="scientific">Geobacillus kaustophilus</name>
    <dbReference type="NCBI Taxonomy" id="1462"/>
    <lineage>
        <taxon>Bacteria</taxon>
        <taxon>Bacillati</taxon>
        <taxon>Bacillota</taxon>
        <taxon>Bacilli</taxon>
        <taxon>Bacillales</taxon>
        <taxon>Anoxybacillaceae</taxon>
        <taxon>Geobacillus</taxon>
        <taxon>Geobacillus thermoleovorans group</taxon>
    </lineage>
</organism>
<protein>
    <recommendedName>
        <fullName evidence="4">DUF485 domain-containing protein</fullName>
    </recommendedName>
</protein>
<proteinExistence type="predicted"/>
<evidence type="ECO:0008006" key="4">
    <source>
        <dbReference type="Google" id="ProtNLM"/>
    </source>
</evidence>
<dbReference type="PATRIC" id="fig|1462.6.peg.2455"/>
<evidence type="ECO:0000313" key="3">
    <source>
        <dbReference type="Proteomes" id="UP000032522"/>
    </source>
</evidence>
<dbReference type="OrthoDB" id="2886991at2"/>
<dbReference type="AlphaFoldDB" id="A0A0D8BWN2"/>
<dbReference type="RefSeq" id="WP_044731952.1">
    <property type="nucleotide sequence ID" value="NZ_JYBP01000003.1"/>
</dbReference>
<dbReference type="PANTHER" id="PTHR38441">
    <property type="entry name" value="INTEGRAL MEMBRANE PROTEIN-RELATED"/>
    <property type="match status" value="1"/>
</dbReference>
<comment type="caution">
    <text evidence="2">The sequence shown here is derived from an EMBL/GenBank/DDBJ whole genome shotgun (WGS) entry which is preliminary data.</text>
</comment>
<dbReference type="EMBL" id="JYBP01000003">
    <property type="protein sequence ID" value="KJE27767.1"/>
    <property type="molecule type" value="Genomic_DNA"/>
</dbReference>
<dbReference type="Proteomes" id="UP000032522">
    <property type="component" value="Unassembled WGS sequence"/>
</dbReference>
<gene>
    <name evidence="2" type="ORF">LG52_2191</name>
</gene>
<sequence length="113" mass="12640">MAVKKESWADQGGINYEAIAQSASFCELIQAKKRFIIPATIFFFVFYFALPVLTSYSKALNAPAIGPVSWAWLFAFAQFIMTWALCILYSKRAAQFDAIVEQVKREAQEGGNA</sequence>
<dbReference type="PANTHER" id="PTHR38441:SF1">
    <property type="entry name" value="MEMBRANE PROTEIN"/>
    <property type="match status" value="1"/>
</dbReference>
<keyword evidence="1" id="KW-1133">Transmembrane helix</keyword>
<evidence type="ECO:0000256" key="1">
    <source>
        <dbReference type="SAM" id="Phobius"/>
    </source>
</evidence>
<evidence type="ECO:0000313" key="2">
    <source>
        <dbReference type="EMBL" id="KJE27767.1"/>
    </source>
</evidence>